<accession>A0AA39NYW3</accession>
<keyword evidence="3" id="KW-0067">ATP-binding</keyword>
<dbReference type="SMART" id="SM00487">
    <property type="entry name" value="DEXDc"/>
    <property type="match status" value="1"/>
</dbReference>
<dbReference type="GO" id="GO:0016787">
    <property type="term" value="F:hydrolase activity"/>
    <property type="evidence" value="ECO:0007669"/>
    <property type="project" value="UniProtKB-KW"/>
</dbReference>
<dbReference type="InterPro" id="IPR011545">
    <property type="entry name" value="DEAD/DEAH_box_helicase_dom"/>
</dbReference>
<protein>
    <recommendedName>
        <fullName evidence="7">DNA 3'-5' helicase</fullName>
        <ecNumber evidence="7">5.6.2.4</ecNumber>
    </recommendedName>
</protein>
<evidence type="ECO:0000313" key="12">
    <source>
        <dbReference type="Proteomes" id="UP001175227"/>
    </source>
</evidence>
<feature type="domain" description="Helicase ATP-binding" evidence="9">
    <location>
        <begin position="50"/>
        <end position="216"/>
    </location>
</feature>
<evidence type="ECO:0000313" key="11">
    <source>
        <dbReference type="EMBL" id="KAK0474079.1"/>
    </source>
</evidence>
<dbReference type="PROSITE" id="PS51194">
    <property type="entry name" value="HELICASE_CTER"/>
    <property type="match status" value="1"/>
</dbReference>
<gene>
    <name evidence="11" type="ORF">IW261DRAFT_1651767</name>
</gene>
<organism evidence="11 12">
    <name type="scientific">Armillaria novae-zelandiae</name>
    <dbReference type="NCBI Taxonomy" id="153914"/>
    <lineage>
        <taxon>Eukaryota</taxon>
        <taxon>Fungi</taxon>
        <taxon>Dikarya</taxon>
        <taxon>Basidiomycota</taxon>
        <taxon>Agaricomycotina</taxon>
        <taxon>Agaricomycetes</taxon>
        <taxon>Agaricomycetidae</taxon>
        <taxon>Agaricales</taxon>
        <taxon>Marasmiineae</taxon>
        <taxon>Physalacriaceae</taxon>
        <taxon>Armillaria</taxon>
    </lineage>
</organism>
<comment type="similarity">
    <text evidence="1">Belongs to the helicase family. RecQ subfamily.</text>
</comment>
<keyword evidence="12" id="KW-1185">Reference proteome</keyword>
<evidence type="ECO:0000256" key="1">
    <source>
        <dbReference type="ARBA" id="ARBA00005446"/>
    </source>
</evidence>
<dbReference type="InterPro" id="IPR014001">
    <property type="entry name" value="Helicase_ATP-bd"/>
</dbReference>
<dbReference type="GO" id="GO:0003677">
    <property type="term" value="F:DNA binding"/>
    <property type="evidence" value="ECO:0007669"/>
    <property type="project" value="UniProtKB-KW"/>
</dbReference>
<dbReference type="GO" id="GO:0000724">
    <property type="term" value="P:double-strand break repair via homologous recombination"/>
    <property type="evidence" value="ECO:0007669"/>
    <property type="project" value="TreeGrafter"/>
</dbReference>
<evidence type="ECO:0000256" key="2">
    <source>
        <dbReference type="ARBA" id="ARBA00022741"/>
    </source>
</evidence>
<evidence type="ECO:0000256" key="6">
    <source>
        <dbReference type="ARBA" id="ARBA00034617"/>
    </source>
</evidence>
<dbReference type="Pfam" id="PF00270">
    <property type="entry name" value="DEAD"/>
    <property type="match status" value="1"/>
</dbReference>
<evidence type="ECO:0000256" key="7">
    <source>
        <dbReference type="ARBA" id="ARBA00034808"/>
    </source>
</evidence>
<dbReference type="Gene3D" id="3.40.50.300">
    <property type="entry name" value="P-loop containing nucleotide triphosphate hydrolases"/>
    <property type="match status" value="2"/>
</dbReference>
<keyword evidence="2" id="KW-0547">Nucleotide-binding</keyword>
<proteinExistence type="inferred from homology"/>
<evidence type="ECO:0000256" key="4">
    <source>
        <dbReference type="ARBA" id="ARBA00023125"/>
    </source>
</evidence>
<feature type="domain" description="Helicase C-terminal" evidence="10">
    <location>
        <begin position="252"/>
        <end position="442"/>
    </location>
</feature>
<comment type="caution">
    <text evidence="11">The sequence shown here is derived from an EMBL/GenBank/DDBJ whole genome shotgun (WGS) entry which is preliminary data.</text>
</comment>
<dbReference type="PANTHER" id="PTHR13710">
    <property type="entry name" value="DNA HELICASE RECQ FAMILY MEMBER"/>
    <property type="match status" value="1"/>
</dbReference>
<dbReference type="PROSITE" id="PS51192">
    <property type="entry name" value="HELICASE_ATP_BIND_1"/>
    <property type="match status" value="1"/>
</dbReference>
<dbReference type="GO" id="GO:0005524">
    <property type="term" value="F:ATP binding"/>
    <property type="evidence" value="ECO:0007669"/>
    <property type="project" value="UniProtKB-KW"/>
</dbReference>
<dbReference type="GO" id="GO:0005737">
    <property type="term" value="C:cytoplasm"/>
    <property type="evidence" value="ECO:0007669"/>
    <property type="project" value="TreeGrafter"/>
</dbReference>
<keyword evidence="11" id="KW-0378">Hydrolase</keyword>
<comment type="catalytic activity">
    <reaction evidence="6">
        <text>Couples ATP hydrolysis with the unwinding of duplex DNA by translocating in the 3'-5' direction.</text>
        <dbReference type="EC" id="5.6.2.4"/>
    </reaction>
</comment>
<dbReference type="AlphaFoldDB" id="A0AA39NYW3"/>
<dbReference type="PANTHER" id="PTHR13710:SF105">
    <property type="entry name" value="ATP-DEPENDENT DNA HELICASE Q1"/>
    <property type="match status" value="1"/>
</dbReference>
<keyword evidence="5" id="KW-0413">Isomerase</keyword>
<evidence type="ECO:0000256" key="3">
    <source>
        <dbReference type="ARBA" id="ARBA00022840"/>
    </source>
</evidence>
<dbReference type="InterPro" id="IPR027417">
    <property type="entry name" value="P-loop_NTPase"/>
</dbReference>
<dbReference type="InterPro" id="IPR001650">
    <property type="entry name" value="Helicase_C-like"/>
</dbReference>
<sequence length="636" mass="71287">MSSEDHSASTFPNALPNPRNPSVNSPEWLEQILKEKCHVPSLQEFQLKHAIQLNDGQDLFLVVATGQGKTLVMYSPVIASQARAETGIAISIVPTKVLAEQHEYNAKKYGLHAIAITEDTLRDAELEQPKRDLFSELANGNDVRFLDTVKWILVDEAHLVDPESAPEVYATAYKVIHSLWTRLKSQTTWCAVTGTATPSCAPIMAEKLGFLQGHYKHATYSLDQPNIKYIPQFLQHPFSTETFLDLSFVIPYTTAQISDITKQLIFVSKIHQGYLLQQYLDSLITHVNIRLPCPLPHSERIVMLYNSLMPINDRRQFIHDFDNNSTPRIGIVTDTITYGLDVDVDNVIVLDLWVGDSSEPHEVLRQQIGHPGRRGQPATAITYAPSWVQDVPVTQHSGWYNHSKQRCPRVADLNHFGTAIPSPESCRCLHHQPLEGPDPDLDGVEQWKKHFKCLEICGRAETVHANRDSFPALSPSMKESLTRLLIVWRSQTALASTNWDTDESLGLTGDFLLPPFVVQHIVDHAHVCTSVERLQAVAKGWEHTAVYAEALFNYLLSVMKEYQQTFWEDSAPNIAINAGSPTITEDTDSAITPNDPVITALSDRINFVLHPVSVSTVEEQPIEKRPPPPGNSPRKK</sequence>
<dbReference type="Proteomes" id="UP001175227">
    <property type="component" value="Unassembled WGS sequence"/>
</dbReference>
<dbReference type="EC" id="5.6.2.4" evidence="7"/>
<feature type="region of interest" description="Disordered" evidence="8">
    <location>
        <begin position="1"/>
        <end position="24"/>
    </location>
</feature>
<reference evidence="11" key="1">
    <citation type="submission" date="2023-06" db="EMBL/GenBank/DDBJ databases">
        <authorList>
            <consortium name="Lawrence Berkeley National Laboratory"/>
            <person name="Ahrendt S."/>
            <person name="Sahu N."/>
            <person name="Indic B."/>
            <person name="Wong-Bajracharya J."/>
            <person name="Merenyi Z."/>
            <person name="Ke H.-M."/>
            <person name="Monk M."/>
            <person name="Kocsube S."/>
            <person name="Drula E."/>
            <person name="Lipzen A."/>
            <person name="Balint B."/>
            <person name="Henrissat B."/>
            <person name="Andreopoulos B."/>
            <person name="Martin F.M."/>
            <person name="Harder C.B."/>
            <person name="Rigling D."/>
            <person name="Ford K.L."/>
            <person name="Foster G.D."/>
            <person name="Pangilinan J."/>
            <person name="Papanicolaou A."/>
            <person name="Barry K."/>
            <person name="LaButti K."/>
            <person name="Viragh M."/>
            <person name="Koriabine M."/>
            <person name="Yan M."/>
            <person name="Riley R."/>
            <person name="Champramary S."/>
            <person name="Plett K.L."/>
            <person name="Tsai I.J."/>
            <person name="Slot J."/>
            <person name="Sipos G."/>
            <person name="Plett J."/>
            <person name="Nagy L.G."/>
            <person name="Grigoriev I.V."/>
        </authorList>
    </citation>
    <scope>NUCLEOTIDE SEQUENCE</scope>
    <source>
        <strain evidence="11">ICMP 16352</strain>
    </source>
</reference>
<dbReference type="GO" id="GO:0009378">
    <property type="term" value="F:four-way junction helicase activity"/>
    <property type="evidence" value="ECO:0007669"/>
    <property type="project" value="TreeGrafter"/>
</dbReference>
<evidence type="ECO:0000259" key="10">
    <source>
        <dbReference type="PROSITE" id="PS51194"/>
    </source>
</evidence>
<dbReference type="GO" id="GO:0005694">
    <property type="term" value="C:chromosome"/>
    <property type="evidence" value="ECO:0007669"/>
    <property type="project" value="TreeGrafter"/>
</dbReference>
<keyword evidence="4" id="KW-0238">DNA-binding</keyword>
<dbReference type="SUPFAM" id="SSF52540">
    <property type="entry name" value="P-loop containing nucleoside triphosphate hydrolases"/>
    <property type="match status" value="1"/>
</dbReference>
<dbReference type="EMBL" id="JAUEPR010000029">
    <property type="protein sequence ID" value="KAK0474079.1"/>
    <property type="molecule type" value="Genomic_DNA"/>
</dbReference>
<name>A0AA39NYW3_9AGAR</name>
<evidence type="ECO:0000256" key="8">
    <source>
        <dbReference type="SAM" id="MobiDB-lite"/>
    </source>
</evidence>
<evidence type="ECO:0000256" key="5">
    <source>
        <dbReference type="ARBA" id="ARBA00023235"/>
    </source>
</evidence>
<dbReference type="GO" id="GO:0043138">
    <property type="term" value="F:3'-5' DNA helicase activity"/>
    <property type="evidence" value="ECO:0007669"/>
    <property type="project" value="UniProtKB-EC"/>
</dbReference>
<evidence type="ECO:0000259" key="9">
    <source>
        <dbReference type="PROSITE" id="PS51192"/>
    </source>
</evidence>